<keyword evidence="3" id="KW-1185">Reference proteome</keyword>
<dbReference type="Proteomes" id="UP001465755">
    <property type="component" value="Unassembled WGS sequence"/>
</dbReference>
<evidence type="ECO:0000313" key="2">
    <source>
        <dbReference type="EMBL" id="KAK9795965.1"/>
    </source>
</evidence>
<feature type="region of interest" description="Disordered" evidence="1">
    <location>
        <begin position="1"/>
        <end position="54"/>
    </location>
</feature>
<dbReference type="Pfam" id="PF10184">
    <property type="entry name" value="DUF2358"/>
    <property type="match status" value="1"/>
</dbReference>
<dbReference type="InterPro" id="IPR032710">
    <property type="entry name" value="NTF2-like_dom_sf"/>
</dbReference>
<gene>
    <name evidence="2" type="ORF">WJX73_009539</name>
</gene>
<dbReference type="InterPro" id="IPR018790">
    <property type="entry name" value="DUF2358"/>
</dbReference>
<organism evidence="2 3">
    <name type="scientific">Symbiochloris irregularis</name>
    <dbReference type="NCBI Taxonomy" id="706552"/>
    <lineage>
        <taxon>Eukaryota</taxon>
        <taxon>Viridiplantae</taxon>
        <taxon>Chlorophyta</taxon>
        <taxon>core chlorophytes</taxon>
        <taxon>Trebouxiophyceae</taxon>
        <taxon>Trebouxiales</taxon>
        <taxon>Trebouxiaceae</taxon>
        <taxon>Symbiochloris</taxon>
    </lineage>
</organism>
<sequence length="247" mass="27769">MQITSLRCPRCQSHRGPAQPLPYRPSSVRSLQHRRSQLSPRADAQSARTEDAGDSSVILTKRRFLQGLTAAAVTAEGWAAHAAQQKPDKLKNLPIDQLTARLKKALVQDNYYVSGKVPREIFADDCVFSDPTQRTPGIDWYSKAVPTLFNPDKSKVDVIDIYPRDDKKSIYLEWRLEAFLNVPGFRWAQIKPYTGHTIYTTNADGLINTQQESWDIGIIDCFVSTFVPSYGAPPAPPIDELLKQRQA</sequence>
<accession>A0AAW1NVD0</accession>
<comment type="caution">
    <text evidence="2">The sequence shown here is derived from an EMBL/GenBank/DDBJ whole genome shotgun (WGS) entry which is preliminary data.</text>
</comment>
<evidence type="ECO:0000256" key="1">
    <source>
        <dbReference type="SAM" id="MobiDB-lite"/>
    </source>
</evidence>
<protein>
    <submittedName>
        <fullName evidence="2">Uncharacterized protein</fullName>
    </submittedName>
</protein>
<dbReference type="SUPFAM" id="SSF54427">
    <property type="entry name" value="NTF2-like"/>
    <property type="match status" value="1"/>
</dbReference>
<dbReference type="AlphaFoldDB" id="A0AAW1NVD0"/>
<evidence type="ECO:0000313" key="3">
    <source>
        <dbReference type="Proteomes" id="UP001465755"/>
    </source>
</evidence>
<dbReference type="EMBL" id="JALJOQ010000120">
    <property type="protein sequence ID" value="KAK9795965.1"/>
    <property type="molecule type" value="Genomic_DNA"/>
</dbReference>
<name>A0AAW1NVD0_9CHLO</name>
<dbReference type="PANTHER" id="PTHR34123">
    <property type="entry name" value="OS04G0578200 PROTEIN"/>
    <property type="match status" value="1"/>
</dbReference>
<reference evidence="2 3" key="1">
    <citation type="journal article" date="2024" name="Nat. Commun.">
        <title>Phylogenomics reveals the evolutionary origins of lichenization in chlorophyte algae.</title>
        <authorList>
            <person name="Puginier C."/>
            <person name="Libourel C."/>
            <person name="Otte J."/>
            <person name="Skaloud P."/>
            <person name="Haon M."/>
            <person name="Grisel S."/>
            <person name="Petersen M."/>
            <person name="Berrin J.G."/>
            <person name="Delaux P.M."/>
            <person name="Dal Grande F."/>
            <person name="Keller J."/>
        </authorList>
    </citation>
    <scope>NUCLEOTIDE SEQUENCE [LARGE SCALE GENOMIC DNA]</scope>
    <source>
        <strain evidence="2 3">SAG 2036</strain>
    </source>
</reference>
<dbReference type="PANTHER" id="PTHR34123:SF3">
    <property type="entry name" value="SNOAL-LIKE DOMAIN-CONTAINING PROTEIN"/>
    <property type="match status" value="1"/>
</dbReference>
<proteinExistence type="predicted"/>
<dbReference type="Gene3D" id="3.10.450.50">
    <property type="match status" value="1"/>
</dbReference>